<gene>
    <name evidence="3" type="ORF">KK1_037787</name>
</gene>
<evidence type="ECO:0000313" key="3">
    <source>
        <dbReference type="EMBL" id="KYP40863.1"/>
    </source>
</evidence>
<dbReference type="Pfam" id="PF04937">
    <property type="entry name" value="DUF659"/>
    <property type="match status" value="1"/>
</dbReference>
<dbReference type="STRING" id="3821.A0A151REH0"/>
<organism evidence="3 4">
    <name type="scientific">Cajanus cajan</name>
    <name type="common">Pigeon pea</name>
    <name type="synonym">Cajanus indicus</name>
    <dbReference type="NCBI Taxonomy" id="3821"/>
    <lineage>
        <taxon>Eukaryota</taxon>
        <taxon>Viridiplantae</taxon>
        <taxon>Streptophyta</taxon>
        <taxon>Embryophyta</taxon>
        <taxon>Tracheophyta</taxon>
        <taxon>Spermatophyta</taxon>
        <taxon>Magnoliopsida</taxon>
        <taxon>eudicotyledons</taxon>
        <taxon>Gunneridae</taxon>
        <taxon>Pentapetalae</taxon>
        <taxon>rosids</taxon>
        <taxon>fabids</taxon>
        <taxon>Fabales</taxon>
        <taxon>Fabaceae</taxon>
        <taxon>Papilionoideae</taxon>
        <taxon>50 kb inversion clade</taxon>
        <taxon>NPAAA clade</taxon>
        <taxon>indigoferoid/millettioid clade</taxon>
        <taxon>Phaseoleae</taxon>
        <taxon>Cajanus</taxon>
    </lineage>
</organism>
<sequence>MPRTTLGAQHTLKIYYPNGTIFLKFVDTFHAFKIANMLYELFKKVDLYISLENIVHMVMGNVANYVIASRFLEIEFPKLFWSPCVAHCINLMLQGMGKVSQVVSHASKITKYFYNHCYALYLMRKHTSGREILHLVPTHFVTNFIYLQSNKMIIDNHWKKKRNRLLEHQKLNDLVFVHYNLRKKRHQSYDPINLETLDDHSNWVMEESPPFLTNEEMDVLCNDLANMTIQPISSDIYIFFTLLFHCFIFVIPKLEFAITNI</sequence>
<dbReference type="EMBL" id="KQ483809">
    <property type="protein sequence ID" value="KYP40863.1"/>
    <property type="molecule type" value="Genomic_DNA"/>
</dbReference>
<feature type="transmembrane region" description="Helical" evidence="1">
    <location>
        <begin position="236"/>
        <end position="254"/>
    </location>
</feature>
<dbReference type="PANTHER" id="PTHR32166:SF88">
    <property type="entry name" value="HAT TRANSPOSON SUPERFAMILY"/>
    <property type="match status" value="1"/>
</dbReference>
<proteinExistence type="predicted"/>
<accession>A0A151REH0</accession>
<dbReference type="PANTHER" id="PTHR32166">
    <property type="entry name" value="OSJNBA0013A04.12 PROTEIN"/>
    <property type="match status" value="1"/>
</dbReference>
<keyword evidence="1" id="KW-0472">Membrane</keyword>
<dbReference type="InterPro" id="IPR007021">
    <property type="entry name" value="DUF659"/>
</dbReference>
<protein>
    <recommendedName>
        <fullName evidence="2">DUF659 domain-containing protein</fullName>
    </recommendedName>
</protein>
<keyword evidence="1" id="KW-1133">Transmembrane helix</keyword>
<dbReference type="InterPro" id="IPR012337">
    <property type="entry name" value="RNaseH-like_sf"/>
</dbReference>
<dbReference type="Gramene" id="C.cajan_37049.t">
    <property type="protein sequence ID" value="C.cajan_37049.t"/>
    <property type="gene ID" value="C.cajan_37049"/>
</dbReference>
<feature type="domain" description="DUF659" evidence="2">
    <location>
        <begin position="14"/>
        <end position="102"/>
    </location>
</feature>
<name>A0A151REH0_CAJCA</name>
<reference evidence="3" key="1">
    <citation type="journal article" date="2012" name="Nat. Biotechnol.">
        <title>Draft genome sequence of pigeonpea (Cajanus cajan), an orphan legume crop of resource-poor farmers.</title>
        <authorList>
            <person name="Varshney R.K."/>
            <person name="Chen W."/>
            <person name="Li Y."/>
            <person name="Bharti A.K."/>
            <person name="Saxena R.K."/>
            <person name="Schlueter J.A."/>
            <person name="Donoghue M.T."/>
            <person name="Azam S."/>
            <person name="Fan G."/>
            <person name="Whaley A.M."/>
            <person name="Farmer A.D."/>
            <person name="Sheridan J."/>
            <person name="Iwata A."/>
            <person name="Tuteja R."/>
            <person name="Penmetsa R.V."/>
            <person name="Wu W."/>
            <person name="Upadhyaya H.D."/>
            <person name="Yang S.P."/>
            <person name="Shah T."/>
            <person name="Saxena K.B."/>
            <person name="Michael T."/>
            <person name="McCombie W.R."/>
            <person name="Yang B."/>
            <person name="Zhang G."/>
            <person name="Yang H."/>
            <person name="Wang J."/>
            <person name="Spillane C."/>
            <person name="Cook D.R."/>
            <person name="May G.D."/>
            <person name="Xu X."/>
            <person name="Jackson S.A."/>
        </authorList>
    </citation>
    <scope>NUCLEOTIDE SEQUENCE [LARGE SCALE GENOMIC DNA]</scope>
</reference>
<dbReference type="AlphaFoldDB" id="A0A151REH0"/>
<keyword evidence="4" id="KW-1185">Reference proteome</keyword>
<evidence type="ECO:0000313" key="4">
    <source>
        <dbReference type="Proteomes" id="UP000075243"/>
    </source>
</evidence>
<keyword evidence="1" id="KW-0812">Transmembrane</keyword>
<dbReference type="Proteomes" id="UP000075243">
    <property type="component" value="Unassembled WGS sequence"/>
</dbReference>
<evidence type="ECO:0000256" key="1">
    <source>
        <dbReference type="SAM" id="Phobius"/>
    </source>
</evidence>
<evidence type="ECO:0000259" key="2">
    <source>
        <dbReference type="Pfam" id="PF04937"/>
    </source>
</evidence>
<dbReference type="SUPFAM" id="SSF53098">
    <property type="entry name" value="Ribonuclease H-like"/>
    <property type="match status" value="1"/>
</dbReference>